<dbReference type="Proteomes" id="UP000515292">
    <property type="component" value="Chromosome"/>
</dbReference>
<dbReference type="GO" id="GO:0020037">
    <property type="term" value="F:heme binding"/>
    <property type="evidence" value="ECO:0007669"/>
    <property type="project" value="InterPro"/>
</dbReference>
<dbReference type="GO" id="GO:0005506">
    <property type="term" value="F:iron ion binding"/>
    <property type="evidence" value="ECO:0007669"/>
    <property type="project" value="InterPro"/>
</dbReference>
<evidence type="ECO:0000313" key="4">
    <source>
        <dbReference type="Proteomes" id="UP000515292"/>
    </source>
</evidence>
<accession>A0A7G5IEF8</accession>
<dbReference type="InterPro" id="IPR002397">
    <property type="entry name" value="Cyt_P450_B"/>
</dbReference>
<dbReference type="PANTHER" id="PTHR46696:SF1">
    <property type="entry name" value="CYTOCHROME P450 YJIB-RELATED"/>
    <property type="match status" value="1"/>
</dbReference>
<evidence type="ECO:0000256" key="1">
    <source>
        <dbReference type="ARBA" id="ARBA00010617"/>
    </source>
</evidence>
<dbReference type="GO" id="GO:0016705">
    <property type="term" value="F:oxidoreductase activity, acting on paired donors, with incorporation or reduction of molecular oxygen"/>
    <property type="evidence" value="ECO:0007669"/>
    <property type="project" value="InterPro"/>
</dbReference>
<keyword evidence="2" id="KW-0408">Iron</keyword>
<dbReference type="Pfam" id="PF00067">
    <property type="entry name" value="p450"/>
    <property type="match status" value="1"/>
</dbReference>
<dbReference type="PROSITE" id="PS00086">
    <property type="entry name" value="CYTOCHROME_P450"/>
    <property type="match status" value="1"/>
</dbReference>
<sequence>MSGFFARLGGALAGLGGLIAKILGADGGLKARLKAVLGSTAGQRDVFAILRLVKPALALKKNLIAPYPATGSLILTRAGAVDECLAREADFSVVYEPRMRKITGGPNFFLGMQDGPEYRRDTGAMRAIVGADDIADLVLPMVRTEAATAIHNATTANAARIDLPPALTARVPALMVQRYFGLHTASVADLIPWATAMFYYLFSDLSVDKWVEDSALTAAAETRDALDAAVAAPAPDTLIARAVAARSKGETAFQGDGIRNNMIGIVIGAIPTLSKAACHTLDELFRQPAALASAAEAARRGDERLVAAHVFEALRFNPINPVIYRRAVADTRIAGTSVARDTMLLAANLSSMHDESVVPDPRAFRTDRPWSSYLLWGRGTHLCFGDRINAALLPAMLLPLLALPNLRRAPGAAGRIDGTYEGHDTPFPRHFVLEWDA</sequence>
<keyword evidence="2" id="KW-0349">Heme</keyword>
<keyword evidence="2" id="KW-0503">Monooxygenase</keyword>
<proteinExistence type="inferred from homology"/>
<evidence type="ECO:0000256" key="2">
    <source>
        <dbReference type="RuleBase" id="RU000461"/>
    </source>
</evidence>
<evidence type="ECO:0000313" key="3">
    <source>
        <dbReference type="EMBL" id="QMW21750.1"/>
    </source>
</evidence>
<dbReference type="PANTHER" id="PTHR46696">
    <property type="entry name" value="P450, PUTATIVE (EUROFUNG)-RELATED"/>
    <property type="match status" value="1"/>
</dbReference>
<dbReference type="InterPro" id="IPR017972">
    <property type="entry name" value="Cyt_P450_CS"/>
</dbReference>
<dbReference type="Gene3D" id="1.10.630.10">
    <property type="entry name" value="Cytochrome P450"/>
    <property type="match status" value="1"/>
</dbReference>
<dbReference type="GO" id="GO:0004497">
    <property type="term" value="F:monooxygenase activity"/>
    <property type="evidence" value="ECO:0007669"/>
    <property type="project" value="UniProtKB-KW"/>
</dbReference>
<gene>
    <name evidence="3" type="ORF">H3309_10075</name>
</gene>
<dbReference type="AlphaFoldDB" id="A0A7G5IEF8"/>
<name>A0A7G5IEF8_9SPHN</name>
<keyword evidence="2" id="KW-0560">Oxidoreductase</keyword>
<dbReference type="SUPFAM" id="SSF48264">
    <property type="entry name" value="Cytochrome P450"/>
    <property type="match status" value="1"/>
</dbReference>
<keyword evidence="2" id="KW-0479">Metal-binding</keyword>
<comment type="similarity">
    <text evidence="1 2">Belongs to the cytochrome P450 family.</text>
</comment>
<reference evidence="3 4" key="1">
    <citation type="submission" date="2020-07" db="EMBL/GenBank/DDBJ databases">
        <title>Complete genome sequence for Sandaracinobacter sp. M6.</title>
        <authorList>
            <person name="Tang Y."/>
            <person name="Liu Q."/>
            <person name="Guo Z."/>
            <person name="Lei P."/>
            <person name="Huang B."/>
        </authorList>
    </citation>
    <scope>NUCLEOTIDE SEQUENCE [LARGE SCALE GENOMIC DNA]</scope>
    <source>
        <strain evidence="3 4">M6</strain>
    </source>
</reference>
<dbReference type="InterPro" id="IPR036396">
    <property type="entry name" value="Cyt_P450_sf"/>
</dbReference>
<dbReference type="RefSeq" id="WP_182294596.1">
    <property type="nucleotide sequence ID" value="NZ_CP059851.1"/>
</dbReference>
<organism evidence="3 4">
    <name type="scientific">Sandaracinobacteroides saxicola</name>
    <dbReference type="NCBI Taxonomy" id="2759707"/>
    <lineage>
        <taxon>Bacteria</taxon>
        <taxon>Pseudomonadati</taxon>
        <taxon>Pseudomonadota</taxon>
        <taxon>Alphaproteobacteria</taxon>
        <taxon>Sphingomonadales</taxon>
        <taxon>Sphingosinicellaceae</taxon>
        <taxon>Sandaracinobacteroides</taxon>
    </lineage>
</organism>
<keyword evidence="4" id="KW-1185">Reference proteome</keyword>
<dbReference type="InterPro" id="IPR001128">
    <property type="entry name" value="Cyt_P450"/>
</dbReference>
<protein>
    <submittedName>
        <fullName evidence="3">Cytochrome P450</fullName>
    </submittedName>
</protein>
<dbReference type="KEGG" id="sand:H3309_10075"/>
<dbReference type="EMBL" id="CP059851">
    <property type="protein sequence ID" value="QMW21750.1"/>
    <property type="molecule type" value="Genomic_DNA"/>
</dbReference>
<dbReference type="PRINTS" id="PR00359">
    <property type="entry name" value="BP450"/>
</dbReference>